<dbReference type="InterPro" id="IPR006311">
    <property type="entry name" value="TAT_signal"/>
</dbReference>
<name>A0ABS4TM61_9PSEU</name>
<evidence type="ECO:0000313" key="3">
    <source>
        <dbReference type="Proteomes" id="UP001519332"/>
    </source>
</evidence>
<evidence type="ECO:0008006" key="4">
    <source>
        <dbReference type="Google" id="ProtNLM"/>
    </source>
</evidence>
<protein>
    <recommendedName>
        <fullName evidence="4">Twin-arginine translocation signal domain-containing protein</fullName>
    </recommendedName>
</protein>
<reference evidence="2 3" key="1">
    <citation type="submission" date="2021-03" db="EMBL/GenBank/DDBJ databases">
        <title>Sequencing the genomes of 1000 actinobacteria strains.</title>
        <authorList>
            <person name="Klenk H.-P."/>
        </authorList>
    </citation>
    <scope>NUCLEOTIDE SEQUENCE [LARGE SCALE GENOMIC DNA]</scope>
    <source>
        <strain evidence="2 3">DSM 46670</strain>
    </source>
</reference>
<sequence>MNPAISRRKALKGTTAALVTVAVGASTSVAAAQDVSWTATSAFGVQWEMTSRIVSRLPVSARYGLPIPVGQVIVGATCPGYFIEQVRQMTDMVAVGGSGECTITIVDARGLTAHATVGLNFPPTPFPDTEIDFTITGTAAIIRPLPLPLPRNRGPMRISLDPEALMTMSGWAADGSVWGEGIQVSLAMNNGQDPLLVTMDIR</sequence>
<keyword evidence="3" id="KW-1185">Reference proteome</keyword>
<proteinExistence type="predicted"/>
<evidence type="ECO:0000256" key="1">
    <source>
        <dbReference type="SAM" id="SignalP"/>
    </source>
</evidence>
<accession>A0ABS4TM61</accession>
<evidence type="ECO:0000313" key="2">
    <source>
        <dbReference type="EMBL" id="MBP2325485.1"/>
    </source>
</evidence>
<gene>
    <name evidence="2" type="ORF">JOF56_005870</name>
</gene>
<dbReference type="EMBL" id="JAGINW010000001">
    <property type="protein sequence ID" value="MBP2325485.1"/>
    <property type="molecule type" value="Genomic_DNA"/>
</dbReference>
<comment type="caution">
    <text evidence="2">The sequence shown here is derived from an EMBL/GenBank/DDBJ whole genome shotgun (WGS) entry which is preliminary data.</text>
</comment>
<organism evidence="2 3">
    <name type="scientific">Kibdelosporangium banguiense</name>
    <dbReference type="NCBI Taxonomy" id="1365924"/>
    <lineage>
        <taxon>Bacteria</taxon>
        <taxon>Bacillati</taxon>
        <taxon>Actinomycetota</taxon>
        <taxon>Actinomycetes</taxon>
        <taxon>Pseudonocardiales</taxon>
        <taxon>Pseudonocardiaceae</taxon>
        <taxon>Kibdelosporangium</taxon>
    </lineage>
</organism>
<keyword evidence="1" id="KW-0732">Signal</keyword>
<dbReference type="RefSeq" id="WP_209642678.1">
    <property type="nucleotide sequence ID" value="NZ_JAGINW010000001.1"/>
</dbReference>
<feature type="signal peptide" evidence="1">
    <location>
        <begin position="1"/>
        <end position="32"/>
    </location>
</feature>
<dbReference type="Proteomes" id="UP001519332">
    <property type="component" value="Unassembled WGS sequence"/>
</dbReference>
<feature type="chain" id="PRO_5047094139" description="Twin-arginine translocation signal domain-containing protein" evidence="1">
    <location>
        <begin position="33"/>
        <end position="202"/>
    </location>
</feature>
<dbReference type="PROSITE" id="PS51318">
    <property type="entry name" value="TAT"/>
    <property type="match status" value="1"/>
</dbReference>